<comment type="caution">
    <text evidence="3">The sequence shown here is derived from an EMBL/GenBank/DDBJ whole genome shotgun (WGS) entry which is preliminary data.</text>
</comment>
<keyword evidence="2" id="KW-0812">Transmembrane</keyword>
<proteinExistence type="predicted"/>
<dbReference type="Proteomes" id="UP000004947">
    <property type="component" value="Unassembled WGS sequence"/>
</dbReference>
<evidence type="ECO:0000256" key="2">
    <source>
        <dbReference type="SAM" id="Phobius"/>
    </source>
</evidence>
<evidence type="ECO:0000313" key="3">
    <source>
        <dbReference type="EMBL" id="EDM28571.1"/>
    </source>
</evidence>
<sequence length="182" mass="20950">MKKDEKSQMVLVNPSNRIVSGLGLCILGLILVQFWRDRNMELVGADFILFLVIAFFFITAAYCLFSWSKTTFEKGSNSFNQETYHFGFLKKVRKDECSSVFFQQTPQLRSSYTLFLSIKDADDVIIREGLKRSEARKIGNKVASICGLNTIPEDPVKEEKKTIHNFDQDIEEDELDEDELNN</sequence>
<dbReference type="EMBL" id="ABCK01000004">
    <property type="protein sequence ID" value="EDM28571.1"/>
    <property type="molecule type" value="Genomic_DNA"/>
</dbReference>
<feature type="compositionally biased region" description="Acidic residues" evidence="1">
    <location>
        <begin position="168"/>
        <end position="182"/>
    </location>
</feature>
<reference evidence="3 4" key="1">
    <citation type="journal article" date="2010" name="J. Bacteriol.">
        <title>Genome sequence of Lentisphaera araneosa HTCC2155T, the type species of the order Lentisphaerales in the phylum Lentisphaerae.</title>
        <authorList>
            <person name="Thrash J.C."/>
            <person name="Cho J.C."/>
            <person name="Vergin K.L."/>
            <person name="Morris R.M."/>
            <person name="Giovannoni S.J."/>
        </authorList>
    </citation>
    <scope>NUCLEOTIDE SEQUENCE [LARGE SCALE GENOMIC DNA]</scope>
    <source>
        <strain evidence="3 4">HTCC2155</strain>
    </source>
</reference>
<keyword evidence="4" id="KW-1185">Reference proteome</keyword>
<name>A6DHR7_9BACT</name>
<feature type="region of interest" description="Disordered" evidence="1">
    <location>
        <begin position="159"/>
        <end position="182"/>
    </location>
</feature>
<feature type="transmembrane region" description="Helical" evidence="2">
    <location>
        <begin position="18"/>
        <end position="35"/>
    </location>
</feature>
<feature type="transmembrane region" description="Helical" evidence="2">
    <location>
        <begin position="47"/>
        <end position="65"/>
    </location>
</feature>
<evidence type="ECO:0000256" key="1">
    <source>
        <dbReference type="SAM" id="MobiDB-lite"/>
    </source>
</evidence>
<dbReference type="RefSeq" id="WP_007277452.1">
    <property type="nucleotide sequence ID" value="NZ_ABCK01000004.1"/>
</dbReference>
<keyword evidence="2" id="KW-0472">Membrane</keyword>
<dbReference type="AlphaFoldDB" id="A6DHR7"/>
<protein>
    <submittedName>
        <fullName evidence="3">Uncharacterized protein</fullName>
    </submittedName>
</protein>
<keyword evidence="2" id="KW-1133">Transmembrane helix</keyword>
<accession>A6DHR7</accession>
<gene>
    <name evidence="3" type="ORF">LNTAR_08379</name>
</gene>
<dbReference type="STRING" id="313628.LNTAR_08379"/>
<evidence type="ECO:0000313" key="4">
    <source>
        <dbReference type="Proteomes" id="UP000004947"/>
    </source>
</evidence>
<organism evidence="3 4">
    <name type="scientific">Lentisphaera araneosa HTCC2155</name>
    <dbReference type="NCBI Taxonomy" id="313628"/>
    <lineage>
        <taxon>Bacteria</taxon>
        <taxon>Pseudomonadati</taxon>
        <taxon>Lentisphaerota</taxon>
        <taxon>Lentisphaeria</taxon>
        <taxon>Lentisphaerales</taxon>
        <taxon>Lentisphaeraceae</taxon>
        <taxon>Lentisphaera</taxon>
    </lineage>
</organism>